<keyword evidence="3" id="KW-1185">Reference proteome</keyword>
<reference evidence="2 3" key="1">
    <citation type="submission" date="2014-06" db="EMBL/GenBank/DDBJ databases">
        <authorList>
            <consortium name="DOE Joint Genome Institute"/>
            <person name="Kuo A."/>
            <person name="Kohler A."/>
            <person name="Nagy L.G."/>
            <person name="Floudas D."/>
            <person name="Copeland A."/>
            <person name="Barry K.W."/>
            <person name="Cichocki N."/>
            <person name="Veneault-Fourrey C."/>
            <person name="LaButti K."/>
            <person name="Lindquist E.A."/>
            <person name="Lipzen A."/>
            <person name="Lundell T."/>
            <person name="Morin E."/>
            <person name="Murat C."/>
            <person name="Sun H."/>
            <person name="Tunlid A."/>
            <person name="Henrissat B."/>
            <person name="Grigoriev I.V."/>
            <person name="Hibbett D.S."/>
            <person name="Martin F."/>
            <person name="Nordberg H.P."/>
            <person name="Cantor M.N."/>
            <person name="Hua S.X."/>
        </authorList>
    </citation>
    <scope>NUCLEOTIDE SEQUENCE [LARGE SCALE GENOMIC DNA]</scope>
    <source>
        <strain evidence="2 3">ATCC 200175</strain>
    </source>
</reference>
<proteinExistence type="predicted"/>
<evidence type="ECO:0000313" key="3">
    <source>
        <dbReference type="Proteomes" id="UP000053647"/>
    </source>
</evidence>
<sequence>LEYLPPYSPDLNPIEEAFSCIKAWIRSNRDYVLGELSGDVDTDPYGMIWEAVYNVTPEKAQGWFRHSGYIV</sequence>
<reference evidence="3" key="2">
    <citation type="submission" date="2015-01" db="EMBL/GenBank/DDBJ databases">
        <title>Evolutionary Origins and Diversification of the Mycorrhizal Mutualists.</title>
        <authorList>
            <consortium name="DOE Joint Genome Institute"/>
            <consortium name="Mycorrhizal Genomics Consortium"/>
            <person name="Kohler A."/>
            <person name="Kuo A."/>
            <person name="Nagy L.G."/>
            <person name="Floudas D."/>
            <person name="Copeland A."/>
            <person name="Barry K.W."/>
            <person name="Cichocki N."/>
            <person name="Veneault-Fourrey C."/>
            <person name="LaButti K."/>
            <person name="Lindquist E.A."/>
            <person name="Lipzen A."/>
            <person name="Lundell T."/>
            <person name="Morin E."/>
            <person name="Murat C."/>
            <person name="Riley R."/>
            <person name="Ohm R."/>
            <person name="Sun H."/>
            <person name="Tunlid A."/>
            <person name="Henrissat B."/>
            <person name="Grigoriev I.V."/>
            <person name="Hibbett D.S."/>
            <person name="Martin F."/>
        </authorList>
    </citation>
    <scope>NUCLEOTIDE SEQUENCE [LARGE SCALE GENOMIC DNA]</scope>
    <source>
        <strain evidence="3">ATCC 200175</strain>
    </source>
</reference>
<feature type="domain" description="Tc1-like transposase DDE" evidence="1">
    <location>
        <begin position="1"/>
        <end position="30"/>
    </location>
</feature>
<feature type="non-terminal residue" evidence="2">
    <location>
        <position position="1"/>
    </location>
</feature>
<name>A0A0C9U739_PAXIN</name>
<dbReference type="Proteomes" id="UP000053647">
    <property type="component" value="Unassembled WGS sequence"/>
</dbReference>
<dbReference type="Pfam" id="PF13358">
    <property type="entry name" value="DDE_3"/>
    <property type="match status" value="1"/>
</dbReference>
<dbReference type="InterPro" id="IPR038717">
    <property type="entry name" value="Tc1-like_DDE_dom"/>
</dbReference>
<gene>
    <name evidence="2" type="ORF">PAXINDRAFT_77853</name>
</gene>
<dbReference type="AlphaFoldDB" id="A0A0C9U739"/>
<organism evidence="2 3">
    <name type="scientific">Paxillus involutus ATCC 200175</name>
    <dbReference type="NCBI Taxonomy" id="664439"/>
    <lineage>
        <taxon>Eukaryota</taxon>
        <taxon>Fungi</taxon>
        <taxon>Dikarya</taxon>
        <taxon>Basidiomycota</taxon>
        <taxon>Agaricomycotina</taxon>
        <taxon>Agaricomycetes</taxon>
        <taxon>Agaricomycetidae</taxon>
        <taxon>Boletales</taxon>
        <taxon>Paxilineae</taxon>
        <taxon>Paxillaceae</taxon>
        <taxon>Paxillus</taxon>
    </lineage>
</organism>
<protein>
    <recommendedName>
        <fullName evidence="1">Tc1-like transposase DDE domain-containing protein</fullName>
    </recommendedName>
</protein>
<dbReference type="GO" id="GO:0003676">
    <property type="term" value="F:nucleic acid binding"/>
    <property type="evidence" value="ECO:0007669"/>
    <property type="project" value="InterPro"/>
</dbReference>
<dbReference type="OrthoDB" id="2266637at2759"/>
<evidence type="ECO:0000259" key="1">
    <source>
        <dbReference type="Pfam" id="PF13358"/>
    </source>
</evidence>
<dbReference type="Gene3D" id="3.30.420.10">
    <property type="entry name" value="Ribonuclease H-like superfamily/Ribonuclease H"/>
    <property type="match status" value="1"/>
</dbReference>
<accession>A0A0C9U739</accession>
<dbReference type="InterPro" id="IPR036397">
    <property type="entry name" value="RNaseH_sf"/>
</dbReference>
<dbReference type="HOGENOM" id="CLU_056788_12_1_1"/>
<evidence type="ECO:0000313" key="2">
    <source>
        <dbReference type="EMBL" id="KIJ15202.1"/>
    </source>
</evidence>
<dbReference type="EMBL" id="KN819338">
    <property type="protein sequence ID" value="KIJ15202.1"/>
    <property type="molecule type" value="Genomic_DNA"/>
</dbReference>